<dbReference type="SMART" id="SM00494">
    <property type="entry name" value="ChtBD2"/>
    <property type="match status" value="1"/>
</dbReference>
<keyword evidence="1" id="KW-0732">Signal</keyword>
<protein>
    <recommendedName>
        <fullName evidence="6">Chitin-binding type-2 domain-containing protein</fullName>
    </recommendedName>
</protein>
<dbReference type="GO" id="GO:0005576">
    <property type="term" value="C:extracellular region"/>
    <property type="evidence" value="ECO:0007669"/>
    <property type="project" value="InterPro"/>
</dbReference>
<sequence>MVDIVLLFLTLAGQVRAKFTCKSDGHFGDENDCTKFYHCANGRAMGGFCPAGLLWNQATQQCDWPSMTDCDFTIEKAKQLQVESPTILYLTFDDGPNLGTTELLDALKAHNIRATFFINDDNLEITEKRNETQVLENANNLVRIVAEGHMVADHSYDHMKHNSDGPKDAYQDISNDISYFGPRNAAPALYLLKKAGFEEATINFVNYTLNYFVRMPYSNNWRVGLDNGRAISADCLECTVPASSSRKAVKIADVLAKEYGVQVFGWDMEWSMNFNTNRIKYGGTPMFMRLGTGAHSKQKGKIVLLCHDIAFRPHEITGSLSAQEELLEFLDLAKNAGYQFKTLDTYYMDEPQTQSV</sequence>
<dbReference type="PANTHER" id="PTHR10587:SF125">
    <property type="entry name" value="POLYSACCHARIDE DEACETYLASE YHEN-RELATED"/>
    <property type="match status" value="1"/>
</dbReference>
<dbReference type="SUPFAM" id="SSF57625">
    <property type="entry name" value="Invertebrate chitin-binding proteins"/>
    <property type="match status" value="1"/>
</dbReference>
<comment type="caution">
    <text evidence="4">The sequence shown here is derived from an EMBL/GenBank/DDBJ whole genome shotgun (WGS) entry which is preliminary data.</text>
</comment>
<dbReference type="Proteomes" id="UP000318571">
    <property type="component" value="Chromosome 10"/>
</dbReference>
<feature type="domain" description="NodB homology" evidence="3">
    <location>
        <begin position="86"/>
        <end position="180"/>
    </location>
</feature>
<dbReference type="GO" id="GO:0004099">
    <property type="term" value="F:chitin deacetylase activity"/>
    <property type="evidence" value="ECO:0007669"/>
    <property type="project" value="UniProtKB-ARBA"/>
</dbReference>
<reference evidence="4 5" key="1">
    <citation type="journal article" date="2018" name="Nat. Ecol. Evol.">
        <title>Genomic signatures of mitonuclear coevolution across populations of Tigriopus californicus.</title>
        <authorList>
            <person name="Barreto F.S."/>
            <person name="Watson E.T."/>
            <person name="Lima T.G."/>
            <person name="Willett C.S."/>
            <person name="Edmands S."/>
            <person name="Li W."/>
            <person name="Burton R.S."/>
        </authorList>
    </citation>
    <scope>NUCLEOTIDE SEQUENCE [LARGE SCALE GENOMIC DNA]</scope>
    <source>
        <strain evidence="4 5">San Diego</strain>
    </source>
</reference>
<dbReference type="InterPro" id="IPR002557">
    <property type="entry name" value="Chitin-bd_dom"/>
</dbReference>
<dbReference type="Pfam" id="PF01522">
    <property type="entry name" value="Polysacc_deac_1"/>
    <property type="match status" value="1"/>
</dbReference>
<dbReference type="AlphaFoldDB" id="A0A553NCW7"/>
<evidence type="ECO:0000259" key="3">
    <source>
        <dbReference type="PROSITE" id="PS51677"/>
    </source>
</evidence>
<name>A0A553NCW7_TIGCA</name>
<feature type="chain" id="PRO_5022112571" description="Chitin-binding type-2 domain-containing protein" evidence="1">
    <location>
        <begin position="18"/>
        <end position="356"/>
    </location>
</feature>
<feature type="domain" description="Chitin-binding type-2" evidence="2">
    <location>
        <begin position="18"/>
        <end position="72"/>
    </location>
</feature>
<dbReference type="InterPro" id="IPR002509">
    <property type="entry name" value="NODB_dom"/>
</dbReference>
<dbReference type="Gene3D" id="3.20.20.370">
    <property type="entry name" value="Glycoside hydrolase/deacetylase"/>
    <property type="match status" value="1"/>
</dbReference>
<accession>A0A553NCW7</accession>
<dbReference type="PROSITE" id="PS50940">
    <property type="entry name" value="CHIT_BIND_II"/>
    <property type="match status" value="1"/>
</dbReference>
<organism evidence="4 5">
    <name type="scientific">Tigriopus californicus</name>
    <name type="common">Marine copepod</name>
    <dbReference type="NCBI Taxonomy" id="6832"/>
    <lineage>
        <taxon>Eukaryota</taxon>
        <taxon>Metazoa</taxon>
        <taxon>Ecdysozoa</taxon>
        <taxon>Arthropoda</taxon>
        <taxon>Crustacea</taxon>
        <taxon>Multicrustacea</taxon>
        <taxon>Hexanauplia</taxon>
        <taxon>Copepoda</taxon>
        <taxon>Harpacticoida</taxon>
        <taxon>Harpacticidae</taxon>
        <taxon>Tigriopus</taxon>
    </lineage>
</organism>
<dbReference type="PROSITE" id="PS51677">
    <property type="entry name" value="NODB"/>
    <property type="match status" value="1"/>
</dbReference>
<dbReference type="GO" id="GO:0005975">
    <property type="term" value="P:carbohydrate metabolic process"/>
    <property type="evidence" value="ECO:0007669"/>
    <property type="project" value="InterPro"/>
</dbReference>
<dbReference type="InterPro" id="IPR011330">
    <property type="entry name" value="Glyco_hydro/deAcase_b/a-brl"/>
</dbReference>
<evidence type="ECO:0000313" key="4">
    <source>
        <dbReference type="EMBL" id="TRY63248.1"/>
    </source>
</evidence>
<evidence type="ECO:0008006" key="6">
    <source>
        <dbReference type="Google" id="ProtNLM"/>
    </source>
</evidence>
<evidence type="ECO:0000256" key="1">
    <source>
        <dbReference type="SAM" id="SignalP"/>
    </source>
</evidence>
<gene>
    <name evidence="4" type="ORF">TCAL_05770</name>
</gene>
<dbReference type="InterPro" id="IPR036508">
    <property type="entry name" value="Chitin-bd_dom_sf"/>
</dbReference>
<dbReference type="Pfam" id="PF01607">
    <property type="entry name" value="CBM_14"/>
    <property type="match status" value="1"/>
</dbReference>
<evidence type="ECO:0000313" key="5">
    <source>
        <dbReference type="Proteomes" id="UP000318571"/>
    </source>
</evidence>
<feature type="signal peptide" evidence="1">
    <location>
        <begin position="1"/>
        <end position="17"/>
    </location>
</feature>
<proteinExistence type="predicted"/>
<evidence type="ECO:0000259" key="2">
    <source>
        <dbReference type="PROSITE" id="PS50940"/>
    </source>
</evidence>
<dbReference type="OMA" id="HMVHNCV"/>
<dbReference type="EMBL" id="VCGU01000458">
    <property type="protein sequence ID" value="TRY63248.1"/>
    <property type="molecule type" value="Genomic_DNA"/>
</dbReference>
<dbReference type="InterPro" id="IPR050248">
    <property type="entry name" value="Polysacc_deacetylase_ArnD"/>
</dbReference>
<keyword evidence="5" id="KW-1185">Reference proteome</keyword>
<dbReference type="Gene3D" id="2.170.140.10">
    <property type="entry name" value="Chitin binding domain"/>
    <property type="match status" value="1"/>
</dbReference>
<dbReference type="GO" id="GO:0008061">
    <property type="term" value="F:chitin binding"/>
    <property type="evidence" value="ECO:0007669"/>
    <property type="project" value="InterPro"/>
</dbReference>
<dbReference type="PANTHER" id="PTHR10587">
    <property type="entry name" value="GLYCOSYL TRANSFERASE-RELATED"/>
    <property type="match status" value="1"/>
</dbReference>
<dbReference type="STRING" id="6832.A0A553NCW7"/>
<dbReference type="SUPFAM" id="SSF88713">
    <property type="entry name" value="Glycoside hydrolase/deacetylase"/>
    <property type="match status" value="1"/>
</dbReference>